<evidence type="ECO:0000256" key="7">
    <source>
        <dbReference type="PROSITE-ProRule" id="PRU01379"/>
    </source>
</evidence>
<keyword evidence="8" id="KW-0732">Signal</keyword>
<dbReference type="EMBL" id="CP049257">
    <property type="protein sequence ID" value="QIG44232.1"/>
    <property type="molecule type" value="Genomic_DNA"/>
</dbReference>
<name>A0A6G6WG72_9ACTN</name>
<dbReference type="KEGG" id="nano:G5V58_16915"/>
<dbReference type="Pfam" id="PF00246">
    <property type="entry name" value="Peptidase_M14"/>
    <property type="match status" value="1"/>
</dbReference>
<comment type="similarity">
    <text evidence="2 7">Belongs to the peptidase M14 family.</text>
</comment>
<comment type="caution">
    <text evidence="7">Lacks conserved residue(s) required for the propagation of feature annotation.</text>
</comment>
<keyword evidence="11" id="KW-1185">Reference proteome</keyword>
<dbReference type="SMART" id="SM00631">
    <property type="entry name" value="Zn_pept"/>
    <property type="match status" value="1"/>
</dbReference>
<sequence>MRRALLAALVLAAAPLGVPVAPAAPSSAAPAPVERAGHVLEQRVIGDSVRGREIRAWHLDDAKGKGPTVVLVSTMHGNEPATQQILHALRKGPQIRGVDLWVVPVYNPDGLAAHHRRNAHGVDLNRNYPYGWVDLDGNYESGSRPASEPETRAMMAFLKDVRPDYVLSFHQPLHGVDTDNKRPGFSRLVARTLRLPATRLDCGGVCHGTMTGWFNHTFPDAFALTVEYGARPPRTTMRVDAPRQVLRIFGAVARPTR</sequence>
<dbReference type="PANTHER" id="PTHR11705">
    <property type="entry name" value="PROTEASE FAMILY M14 CARBOXYPEPTIDASE A,B"/>
    <property type="match status" value="1"/>
</dbReference>
<accession>A0A6G6WG72</accession>
<evidence type="ECO:0000256" key="2">
    <source>
        <dbReference type="ARBA" id="ARBA00005988"/>
    </source>
</evidence>
<evidence type="ECO:0000256" key="4">
    <source>
        <dbReference type="ARBA" id="ARBA00022801"/>
    </source>
</evidence>
<dbReference type="AlphaFoldDB" id="A0A6G6WG72"/>
<evidence type="ECO:0000256" key="8">
    <source>
        <dbReference type="SAM" id="SignalP"/>
    </source>
</evidence>
<dbReference type="RefSeq" id="WP_165235274.1">
    <property type="nucleotide sequence ID" value="NZ_CP049257.1"/>
</dbReference>
<feature type="chain" id="PRO_5026120128" evidence="8">
    <location>
        <begin position="24"/>
        <end position="257"/>
    </location>
</feature>
<dbReference type="SUPFAM" id="SSF53187">
    <property type="entry name" value="Zn-dependent exopeptidases"/>
    <property type="match status" value="1"/>
</dbReference>
<dbReference type="PRINTS" id="PR00765">
    <property type="entry name" value="CRBOXYPTASEA"/>
</dbReference>
<evidence type="ECO:0000256" key="6">
    <source>
        <dbReference type="ARBA" id="ARBA00023049"/>
    </source>
</evidence>
<evidence type="ECO:0000259" key="9">
    <source>
        <dbReference type="PROSITE" id="PS52035"/>
    </source>
</evidence>
<dbReference type="GO" id="GO:0005615">
    <property type="term" value="C:extracellular space"/>
    <property type="evidence" value="ECO:0007669"/>
    <property type="project" value="TreeGrafter"/>
</dbReference>
<dbReference type="GO" id="GO:0008270">
    <property type="term" value="F:zinc ion binding"/>
    <property type="evidence" value="ECO:0007669"/>
    <property type="project" value="InterPro"/>
</dbReference>
<evidence type="ECO:0000256" key="5">
    <source>
        <dbReference type="ARBA" id="ARBA00022833"/>
    </source>
</evidence>
<evidence type="ECO:0000313" key="10">
    <source>
        <dbReference type="EMBL" id="QIG44232.1"/>
    </source>
</evidence>
<keyword evidence="6" id="KW-0482">Metalloprotease</keyword>
<dbReference type="Proteomes" id="UP000502996">
    <property type="component" value="Chromosome"/>
</dbReference>
<evidence type="ECO:0000256" key="1">
    <source>
        <dbReference type="ARBA" id="ARBA00001947"/>
    </source>
</evidence>
<proteinExistence type="inferred from homology"/>
<dbReference type="GO" id="GO:0004181">
    <property type="term" value="F:metallocarboxypeptidase activity"/>
    <property type="evidence" value="ECO:0007669"/>
    <property type="project" value="InterPro"/>
</dbReference>
<keyword evidence="4" id="KW-0378">Hydrolase</keyword>
<dbReference type="Gene3D" id="3.40.630.10">
    <property type="entry name" value="Zn peptidases"/>
    <property type="match status" value="1"/>
</dbReference>
<reference evidence="10 11" key="1">
    <citation type="submission" date="2020-02" db="EMBL/GenBank/DDBJ databases">
        <title>Full genome sequence of Nocardioides sp. R-3366.</title>
        <authorList>
            <person name="Im W.-T."/>
        </authorList>
    </citation>
    <scope>NUCLEOTIDE SEQUENCE [LARGE SCALE GENOMIC DNA]</scope>
    <source>
        <strain evidence="10 11">R-3366</strain>
    </source>
</reference>
<dbReference type="PANTHER" id="PTHR11705:SF143">
    <property type="entry name" value="SLL0236 PROTEIN"/>
    <property type="match status" value="1"/>
</dbReference>
<keyword evidence="3" id="KW-0645">Protease</keyword>
<evidence type="ECO:0000313" key="11">
    <source>
        <dbReference type="Proteomes" id="UP000502996"/>
    </source>
</evidence>
<dbReference type="PROSITE" id="PS52035">
    <property type="entry name" value="PEPTIDASE_M14"/>
    <property type="match status" value="1"/>
</dbReference>
<evidence type="ECO:0000256" key="3">
    <source>
        <dbReference type="ARBA" id="ARBA00022670"/>
    </source>
</evidence>
<comment type="cofactor">
    <cofactor evidence="1">
        <name>Zn(2+)</name>
        <dbReference type="ChEBI" id="CHEBI:29105"/>
    </cofactor>
</comment>
<dbReference type="GO" id="GO:0006508">
    <property type="term" value="P:proteolysis"/>
    <property type="evidence" value="ECO:0007669"/>
    <property type="project" value="UniProtKB-KW"/>
</dbReference>
<organism evidence="10 11">
    <name type="scientific">Nocardioides anomalus</name>
    <dbReference type="NCBI Taxonomy" id="2712223"/>
    <lineage>
        <taxon>Bacteria</taxon>
        <taxon>Bacillati</taxon>
        <taxon>Actinomycetota</taxon>
        <taxon>Actinomycetes</taxon>
        <taxon>Propionibacteriales</taxon>
        <taxon>Nocardioidaceae</taxon>
        <taxon>Nocardioides</taxon>
    </lineage>
</organism>
<gene>
    <name evidence="10" type="ORF">G5V58_16915</name>
</gene>
<feature type="signal peptide" evidence="8">
    <location>
        <begin position="1"/>
        <end position="23"/>
    </location>
</feature>
<dbReference type="InterPro" id="IPR000834">
    <property type="entry name" value="Peptidase_M14"/>
</dbReference>
<feature type="domain" description="Peptidase M14" evidence="9">
    <location>
        <begin position="18"/>
        <end position="257"/>
    </location>
</feature>
<protein>
    <submittedName>
        <fullName evidence="10">Murein peptide amidase A</fullName>
    </submittedName>
</protein>
<keyword evidence="5" id="KW-0862">Zinc</keyword>